<evidence type="ECO:0000313" key="2">
    <source>
        <dbReference type="Proteomes" id="UP000827872"/>
    </source>
</evidence>
<protein>
    <submittedName>
        <fullName evidence="1">Protein eva-1 C</fullName>
    </submittedName>
</protein>
<gene>
    <name evidence="1" type="primary">EVA1C</name>
    <name evidence="1" type="ORF">K3G42_020071</name>
</gene>
<keyword evidence="2" id="KW-1185">Reference proteome</keyword>
<dbReference type="Proteomes" id="UP000827872">
    <property type="component" value="Linkage Group LG04"/>
</dbReference>
<sequence>MHAQKGLNQNQTSFFAACGGSKIIPGFPVPKFIFAAVDPVVTNVNPSWKPKEDINVDPRESRFPKKDGIIISSSLATLAYIKDHPERAALLFVSSVCIGLVLTLCALVIRLSCTDDFEKLQQMKERLVPEDSNTEDDNNEDQEEEGEESSSSDFPDGLTGFGRTSYSARWSLDSAELAERIERREQIIQEIWMNSGLDSSLTRSLSPFYINEQQCVYFG</sequence>
<name>A0ACB8FHJ5_9SAUR</name>
<accession>A0ACB8FHJ5</accession>
<comment type="caution">
    <text evidence="1">The sequence shown here is derived from an EMBL/GenBank/DDBJ whole genome shotgun (WGS) entry which is preliminary data.</text>
</comment>
<reference evidence="1" key="1">
    <citation type="submission" date="2021-08" db="EMBL/GenBank/DDBJ databases">
        <title>The first chromosome-level gecko genome reveals the dynamic sex chromosomes of Neotropical dwarf geckos (Sphaerodactylidae: Sphaerodactylus).</title>
        <authorList>
            <person name="Pinto B.J."/>
            <person name="Keating S.E."/>
            <person name="Gamble T."/>
        </authorList>
    </citation>
    <scope>NUCLEOTIDE SEQUENCE</scope>
    <source>
        <strain evidence="1">TG3544</strain>
    </source>
</reference>
<evidence type="ECO:0000313" key="1">
    <source>
        <dbReference type="EMBL" id="KAH8004821.1"/>
    </source>
</evidence>
<proteinExistence type="predicted"/>
<dbReference type="EMBL" id="CM037617">
    <property type="protein sequence ID" value="KAH8004821.1"/>
    <property type="molecule type" value="Genomic_DNA"/>
</dbReference>
<organism evidence="1 2">
    <name type="scientific">Sphaerodactylus townsendi</name>
    <dbReference type="NCBI Taxonomy" id="933632"/>
    <lineage>
        <taxon>Eukaryota</taxon>
        <taxon>Metazoa</taxon>
        <taxon>Chordata</taxon>
        <taxon>Craniata</taxon>
        <taxon>Vertebrata</taxon>
        <taxon>Euteleostomi</taxon>
        <taxon>Lepidosauria</taxon>
        <taxon>Squamata</taxon>
        <taxon>Bifurcata</taxon>
        <taxon>Gekkota</taxon>
        <taxon>Sphaerodactylidae</taxon>
        <taxon>Sphaerodactylus</taxon>
    </lineage>
</organism>